<dbReference type="Proteomes" id="UP000694844">
    <property type="component" value="Chromosome 3"/>
</dbReference>
<gene>
    <name evidence="2" type="primary">LOC111125743</name>
</gene>
<reference evidence="2" key="1">
    <citation type="submission" date="2025-08" db="UniProtKB">
        <authorList>
            <consortium name="RefSeq"/>
        </authorList>
    </citation>
    <scope>IDENTIFICATION</scope>
    <source>
        <tissue evidence="2">Whole sample</tissue>
    </source>
</reference>
<dbReference type="SUPFAM" id="SSF63829">
    <property type="entry name" value="Calcium-dependent phosphotriesterase"/>
    <property type="match status" value="1"/>
</dbReference>
<organism evidence="1 2">
    <name type="scientific">Crassostrea virginica</name>
    <name type="common">Eastern oyster</name>
    <dbReference type="NCBI Taxonomy" id="6565"/>
    <lineage>
        <taxon>Eukaryota</taxon>
        <taxon>Metazoa</taxon>
        <taxon>Spiralia</taxon>
        <taxon>Lophotrochozoa</taxon>
        <taxon>Mollusca</taxon>
        <taxon>Bivalvia</taxon>
        <taxon>Autobranchia</taxon>
        <taxon>Pteriomorphia</taxon>
        <taxon>Ostreida</taxon>
        <taxon>Ostreoidea</taxon>
        <taxon>Ostreidae</taxon>
        <taxon>Crassostrea</taxon>
    </lineage>
</organism>
<dbReference type="AlphaFoldDB" id="A0A8B8DDB8"/>
<dbReference type="RefSeq" id="XP_022325534.1">
    <property type="nucleotide sequence ID" value="XM_022469826.1"/>
</dbReference>
<accession>A0A8B8DDB8</accession>
<proteinExistence type="predicted"/>
<keyword evidence="1" id="KW-1185">Reference proteome</keyword>
<dbReference type="KEGG" id="cvn:111125743"/>
<evidence type="ECO:0000313" key="1">
    <source>
        <dbReference type="Proteomes" id="UP000694844"/>
    </source>
</evidence>
<sequence>MIGKAVDMIRKATNIQASKKVKQLEKFKPVIEQQETLKEFTQYTFPTFHECKIDGHYLQTYFGYIEKIKERKMSLSENKFIPDIDSGRKVLEVPSVSSVIDAGFPAGKTRNRLYDMAVTDDQKVWMGGASRELKLFDFQGHLHHIVTIRYTGMYICMYNKQVVYTDRSDNAVKKISDDDTVVTMFTTGDWIPHGITSSASGDLLVCLRKDDQSKVVR</sequence>
<dbReference type="GeneID" id="111125743"/>
<name>A0A8B8DDB8_CRAVI</name>
<evidence type="ECO:0000313" key="2">
    <source>
        <dbReference type="RefSeq" id="XP_022325534.1"/>
    </source>
</evidence>
<protein>
    <submittedName>
        <fullName evidence="2">Uncharacterized protein LOC111125743</fullName>
    </submittedName>
</protein>